<dbReference type="RefSeq" id="XP_071909196.1">
    <property type="nucleotide sequence ID" value="XM_072053095.1"/>
</dbReference>
<gene>
    <name evidence="2" type="primary">LOC113693014</name>
</gene>
<sequence length="97" mass="11112">MTMLGTIRYGYFPRMHGNVIFVVQNLEEVLYHEGVRAMWLAEKGGYLYSHPYDLDAYENMISVLGPNIFCWVYPTSEQIGSDLRFHAGVDKLAGISF</sequence>
<reference evidence="2" key="1">
    <citation type="submission" date="2025-08" db="UniProtKB">
        <authorList>
            <consortium name="RefSeq"/>
        </authorList>
    </citation>
    <scope>IDENTIFICATION</scope>
    <source>
        <tissue evidence="2">Leaves</tissue>
    </source>
</reference>
<dbReference type="GeneID" id="113693014"/>
<evidence type="ECO:0000313" key="1">
    <source>
        <dbReference type="Proteomes" id="UP001652660"/>
    </source>
</evidence>
<protein>
    <submittedName>
        <fullName evidence="2">Probable protein S-acyltransferase 16</fullName>
    </submittedName>
</protein>
<organism evidence="1 2">
    <name type="scientific">Coffea arabica</name>
    <name type="common">Arabian coffee</name>
    <dbReference type="NCBI Taxonomy" id="13443"/>
    <lineage>
        <taxon>Eukaryota</taxon>
        <taxon>Viridiplantae</taxon>
        <taxon>Streptophyta</taxon>
        <taxon>Embryophyta</taxon>
        <taxon>Tracheophyta</taxon>
        <taxon>Spermatophyta</taxon>
        <taxon>Magnoliopsida</taxon>
        <taxon>eudicotyledons</taxon>
        <taxon>Gunneridae</taxon>
        <taxon>Pentapetalae</taxon>
        <taxon>asterids</taxon>
        <taxon>lamiids</taxon>
        <taxon>Gentianales</taxon>
        <taxon>Rubiaceae</taxon>
        <taxon>Ixoroideae</taxon>
        <taxon>Gardenieae complex</taxon>
        <taxon>Bertiereae - Coffeeae clade</taxon>
        <taxon>Coffeeae</taxon>
        <taxon>Coffea</taxon>
    </lineage>
</organism>
<evidence type="ECO:0000313" key="2">
    <source>
        <dbReference type="RefSeq" id="XP_071909196.1"/>
    </source>
</evidence>
<name>A0ABM4UPJ5_COFAR</name>
<accession>A0ABM4UPJ5</accession>
<dbReference type="Proteomes" id="UP001652660">
    <property type="component" value="Chromosome 6c"/>
</dbReference>
<keyword evidence="1" id="KW-1185">Reference proteome</keyword>
<proteinExistence type="predicted"/>